<name>A0A1W6MT96_9HYPH</name>
<keyword evidence="2" id="KW-1133">Transmembrane helix</keyword>
<keyword evidence="4" id="KW-1185">Reference proteome</keyword>
<evidence type="ECO:0000256" key="1">
    <source>
        <dbReference type="SAM" id="MobiDB-lite"/>
    </source>
</evidence>
<keyword evidence="2" id="KW-0812">Transmembrane</keyword>
<accession>A0A1W6MT96</accession>
<reference evidence="3 4" key="1">
    <citation type="submission" date="2017-02" db="EMBL/GenBank/DDBJ databases">
        <authorList>
            <person name="Peterson S.W."/>
        </authorList>
    </citation>
    <scope>NUCLEOTIDE SEQUENCE [LARGE SCALE GENOMIC DNA]</scope>
    <source>
        <strain evidence="3 4">S285</strain>
    </source>
</reference>
<feature type="compositionally biased region" description="Basic and acidic residues" evidence="1">
    <location>
        <begin position="114"/>
        <end position="144"/>
    </location>
</feature>
<evidence type="ECO:0000256" key="2">
    <source>
        <dbReference type="SAM" id="Phobius"/>
    </source>
</evidence>
<evidence type="ECO:0000313" key="3">
    <source>
        <dbReference type="EMBL" id="ARN80772.1"/>
    </source>
</evidence>
<dbReference type="EMBL" id="CP019948">
    <property type="protein sequence ID" value="ARN80772.1"/>
    <property type="molecule type" value="Genomic_DNA"/>
</dbReference>
<dbReference type="KEGG" id="mbry:B1812_06435"/>
<evidence type="ECO:0008006" key="5">
    <source>
        <dbReference type="Google" id="ProtNLM"/>
    </source>
</evidence>
<keyword evidence="2" id="KW-0472">Membrane</keyword>
<proteinExistence type="predicted"/>
<sequence length="237" mass="24873">MTDAAALPPLANGSLETGFPAIRPPWLRPLSIAVVLLGHVALGLLFMNFALEKIVPLDSMSADLIPEGDQFESVEQVELDDTPPPEAVEQPDFAIPPPLVMHPEAPPLPAKKQVVEPEKRVVEKRQERPRAEHKQQAQERHRLGMEGGQAASGGISRATYAALLSAAIRRHVPGSSSLGAGTASCSFHIGPGGGMGGVACSGSTPAHAALLHRAIASVQAPPPPGGRFFASQSVKFH</sequence>
<organism evidence="3 4">
    <name type="scientific">Methylocystis bryophila</name>
    <dbReference type="NCBI Taxonomy" id="655015"/>
    <lineage>
        <taxon>Bacteria</taxon>
        <taxon>Pseudomonadati</taxon>
        <taxon>Pseudomonadota</taxon>
        <taxon>Alphaproteobacteria</taxon>
        <taxon>Hyphomicrobiales</taxon>
        <taxon>Methylocystaceae</taxon>
        <taxon>Methylocystis</taxon>
    </lineage>
</organism>
<feature type="transmembrane region" description="Helical" evidence="2">
    <location>
        <begin position="30"/>
        <end position="51"/>
    </location>
</feature>
<dbReference type="STRING" id="655015.B1812_06435"/>
<dbReference type="RefSeq" id="WP_085770850.1">
    <property type="nucleotide sequence ID" value="NZ_AP027149.1"/>
</dbReference>
<evidence type="ECO:0000313" key="4">
    <source>
        <dbReference type="Proteomes" id="UP000193978"/>
    </source>
</evidence>
<feature type="region of interest" description="Disordered" evidence="1">
    <location>
        <begin position="114"/>
        <end position="151"/>
    </location>
</feature>
<dbReference type="AlphaFoldDB" id="A0A1W6MT96"/>
<gene>
    <name evidence="3" type="ORF">B1812_06435</name>
</gene>
<dbReference type="Proteomes" id="UP000193978">
    <property type="component" value="Chromosome"/>
</dbReference>
<protein>
    <recommendedName>
        <fullName evidence="5">Energy transducer TonB</fullName>
    </recommendedName>
</protein>
<dbReference type="OrthoDB" id="8456788at2"/>